<accession>A0A1H1XEL9</accession>
<feature type="domain" description="DUF4142" evidence="3">
    <location>
        <begin position="80"/>
        <end position="211"/>
    </location>
</feature>
<feature type="compositionally biased region" description="Polar residues" evidence="1">
    <location>
        <begin position="47"/>
        <end position="70"/>
    </location>
</feature>
<evidence type="ECO:0000256" key="2">
    <source>
        <dbReference type="SAM" id="SignalP"/>
    </source>
</evidence>
<organism evidence="4 5">
    <name type="scientific">Halopseudomonas sabulinigri</name>
    <dbReference type="NCBI Taxonomy" id="472181"/>
    <lineage>
        <taxon>Bacteria</taxon>
        <taxon>Pseudomonadati</taxon>
        <taxon>Pseudomonadota</taxon>
        <taxon>Gammaproteobacteria</taxon>
        <taxon>Pseudomonadales</taxon>
        <taxon>Pseudomonadaceae</taxon>
        <taxon>Halopseudomonas</taxon>
    </lineage>
</organism>
<sequence length="220" mass="23307">MKRPPMLRTLRTPATALLLSAAIGSAHAADQADTQPMVGGGDRVEQSGPTGMPATTGSGGSADTQGTFSDSGAEMGIGVEQFFSDASAQNIAAIKAAELALEQGSDAVKSYAQQMHDAHRQNNRDLRELAATLQVETEDDPALSAQAEQLLLKLRDGDDFDQAYLDNQIVAHQQAIALYNRAAQIDNEQVVSFAEATLPTLQEHLEQAQKLAGRAPAQPQ</sequence>
<dbReference type="Proteomes" id="UP000243413">
    <property type="component" value="Chromosome I"/>
</dbReference>
<proteinExistence type="predicted"/>
<dbReference type="InterPro" id="IPR012347">
    <property type="entry name" value="Ferritin-like"/>
</dbReference>
<protein>
    <submittedName>
        <fullName evidence="4">Predicted outer membrane protein</fullName>
    </submittedName>
</protein>
<dbReference type="RefSeq" id="WP_092288126.1">
    <property type="nucleotide sequence ID" value="NZ_LT629763.1"/>
</dbReference>
<dbReference type="InterPro" id="IPR025419">
    <property type="entry name" value="DUF4142"/>
</dbReference>
<evidence type="ECO:0000256" key="1">
    <source>
        <dbReference type="SAM" id="MobiDB-lite"/>
    </source>
</evidence>
<dbReference type="OrthoDB" id="118677at2"/>
<name>A0A1H1XEL9_9GAMM</name>
<dbReference type="Gene3D" id="1.20.1260.10">
    <property type="match status" value="1"/>
</dbReference>
<dbReference type="AlphaFoldDB" id="A0A1H1XEL9"/>
<gene>
    <name evidence="4" type="ORF">SAMN05216271_3527</name>
</gene>
<evidence type="ECO:0000259" key="3">
    <source>
        <dbReference type="Pfam" id="PF13628"/>
    </source>
</evidence>
<dbReference type="EMBL" id="LT629763">
    <property type="protein sequence ID" value="SDT07753.1"/>
    <property type="molecule type" value="Genomic_DNA"/>
</dbReference>
<reference evidence="5" key="1">
    <citation type="submission" date="2016-10" db="EMBL/GenBank/DDBJ databases">
        <authorList>
            <person name="Varghese N."/>
            <person name="Submissions S."/>
        </authorList>
    </citation>
    <scope>NUCLEOTIDE SEQUENCE [LARGE SCALE GENOMIC DNA]</scope>
    <source>
        <strain evidence="5">JCM 14963</strain>
    </source>
</reference>
<keyword evidence="2" id="KW-0732">Signal</keyword>
<dbReference type="PANTHER" id="PTHR38593">
    <property type="entry name" value="BLR2558 PROTEIN"/>
    <property type="match status" value="1"/>
</dbReference>
<dbReference type="STRING" id="472181.SAMN05216271_3527"/>
<feature type="signal peptide" evidence="2">
    <location>
        <begin position="1"/>
        <end position="28"/>
    </location>
</feature>
<feature type="chain" id="PRO_5009265440" evidence="2">
    <location>
        <begin position="29"/>
        <end position="220"/>
    </location>
</feature>
<evidence type="ECO:0000313" key="4">
    <source>
        <dbReference type="EMBL" id="SDT07753.1"/>
    </source>
</evidence>
<dbReference type="PANTHER" id="PTHR38593:SF1">
    <property type="entry name" value="BLR2558 PROTEIN"/>
    <property type="match status" value="1"/>
</dbReference>
<evidence type="ECO:0000313" key="5">
    <source>
        <dbReference type="Proteomes" id="UP000243413"/>
    </source>
</evidence>
<dbReference type="Pfam" id="PF13628">
    <property type="entry name" value="DUF4142"/>
    <property type="match status" value="1"/>
</dbReference>
<feature type="region of interest" description="Disordered" evidence="1">
    <location>
        <begin position="29"/>
        <end position="71"/>
    </location>
</feature>